<sequence>MPKPGRHDKRKEQSLAQVQTPKYGLCDHESLLTSASDRSRCGGLMGARAGWREREGERGGGGAGGLMGGRRGGKQLPHFILGYSASNVSLSPAQKRSPEISPAYHLTPFFLTLALPGNATRGSYTGEGV</sequence>
<accession>A0ABD0M127</accession>
<evidence type="ECO:0000313" key="2">
    <source>
        <dbReference type="EMBL" id="KAK7505624.1"/>
    </source>
</evidence>
<dbReference type="AlphaFoldDB" id="A0ABD0M127"/>
<gene>
    <name evidence="2" type="ORF">BaRGS_00002895</name>
</gene>
<dbReference type="Proteomes" id="UP001519460">
    <property type="component" value="Unassembled WGS sequence"/>
</dbReference>
<evidence type="ECO:0000256" key="1">
    <source>
        <dbReference type="SAM" id="MobiDB-lite"/>
    </source>
</evidence>
<proteinExistence type="predicted"/>
<feature type="region of interest" description="Disordered" evidence="1">
    <location>
        <begin position="52"/>
        <end position="71"/>
    </location>
</feature>
<dbReference type="EMBL" id="JACVVK020000009">
    <property type="protein sequence ID" value="KAK7505624.1"/>
    <property type="molecule type" value="Genomic_DNA"/>
</dbReference>
<reference evidence="2 3" key="1">
    <citation type="journal article" date="2023" name="Sci. Data">
        <title>Genome assembly of the Korean intertidal mud-creeper Batillaria attramentaria.</title>
        <authorList>
            <person name="Patra A.K."/>
            <person name="Ho P.T."/>
            <person name="Jun S."/>
            <person name="Lee S.J."/>
            <person name="Kim Y."/>
            <person name="Won Y.J."/>
        </authorList>
    </citation>
    <scope>NUCLEOTIDE SEQUENCE [LARGE SCALE GENOMIC DNA]</scope>
    <source>
        <strain evidence="2">Wonlab-2016</strain>
    </source>
</reference>
<keyword evidence="3" id="KW-1185">Reference proteome</keyword>
<feature type="compositionally biased region" description="Gly residues" evidence="1">
    <location>
        <begin position="59"/>
        <end position="70"/>
    </location>
</feature>
<feature type="region of interest" description="Disordered" evidence="1">
    <location>
        <begin position="1"/>
        <end position="21"/>
    </location>
</feature>
<evidence type="ECO:0000313" key="3">
    <source>
        <dbReference type="Proteomes" id="UP001519460"/>
    </source>
</evidence>
<name>A0ABD0M127_9CAEN</name>
<protein>
    <submittedName>
        <fullName evidence="2">Uncharacterized protein</fullName>
    </submittedName>
</protein>
<comment type="caution">
    <text evidence="2">The sequence shown here is derived from an EMBL/GenBank/DDBJ whole genome shotgun (WGS) entry which is preliminary data.</text>
</comment>
<organism evidence="2 3">
    <name type="scientific">Batillaria attramentaria</name>
    <dbReference type="NCBI Taxonomy" id="370345"/>
    <lineage>
        <taxon>Eukaryota</taxon>
        <taxon>Metazoa</taxon>
        <taxon>Spiralia</taxon>
        <taxon>Lophotrochozoa</taxon>
        <taxon>Mollusca</taxon>
        <taxon>Gastropoda</taxon>
        <taxon>Caenogastropoda</taxon>
        <taxon>Sorbeoconcha</taxon>
        <taxon>Cerithioidea</taxon>
        <taxon>Batillariidae</taxon>
        <taxon>Batillaria</taxon>
    </lineage>
</organism>